<evidence type="ECO:0000313" key="1">
    <source>
        <dbReference type="EMBL" id="MFB2892325.1"/>
    </source>
</evidence>
<reference evidence="1 2" key="1">
    <citation type="submission" date="2024-09" db="EMBL/GenBank/DDBJ databases">
        <title>Floridaenema gen nov. (Aerosakkonemataceae, Aerosakkonematales ord. nov., Cyanobacteria) from benthic tropical and subtropical fresh waters, with the description of four new species.</title>
        <authorList>
            <person name="Moretto J.A."/>
            <person name="Berthold D.E."/>
            <person name="Lefler F.W."/>
            <person name="Huang I.-S."/>
            <person name="Laughinghouse H. IV."/>
        </authorList>
    </citation>
    <scope>NUCLEOTIDE SEQUENCE [LARGE SCALE GENOMIC DNA]</scope>
    <source>
        <strain evidence="1 2">BLCC-F50</strain>
    </source>
</reference>
<organism evidence="1 2">
    <name type="scientific">Floridaenema flaviceps BLCC-F50</name>
    <dbReference type="NCBI Taxonomy" id="3153642"/>
    <lineage>
        <taxon>Bacteria</taxon>
        <taxon>Bacillati</taxon>
        <taxon>Cyanobacteriota</taxon>
        <taxon>Cyanophyceae</taxon>
        <taxon>Oscillatoriophycideae</taxon>
        <taxon>Aerosakkonematales</taxon>
        <taxon>Aerosakkonemataceae</taxon>
        <taxon>Floridanema</taxon>
        <taxon>Floridanema flaviceps</taxon>
    </lineage>
</organism>
<protein>
    <submittedName>
        <fullName evidence="1">Uncharacterized protein</fullName>
    </submittedName>
</protein>
<dbReference type="Proteomes" id="UP001576784">
    <property type="component" value="Unassembled WGS sequence"/>
</dbReference>
<sequence length="224" mass="25852">MPLALIAQPKRIALCARSYLKKSYAPTTAWFVSPDAYVAEKQRYLEDIFHQIAVDYDEETANSLHIWCLRYVVDDDNATRLWIWGKLFRQLCGLVENAELSSALPLDRAALDCVCGIVHRYIQRDFVEEACLRIKAARSLHNSEWDEWLEERVRHAAGEGEILGAIEMALDLVENIIANHRTFQIWDELKCRISLSEYNHLVIWASRQASVLGIPDYAFRTPPF</sequence>
<dbReference type="RefSeq" id="WP_413261997.1">
    <property type="nucleotide sequence ID" value="NZ_JBHFNR010000031.1"/>
</dbReference>
<accession>A0ABV4XL77</accession>
<name>A0ABV4XL77_9CYAN</name>
<evidence type="ECO:0000313" key="2">
    <source>
        <dbReference type="Proteomes" id="UP001576784"/>
    </source>
</evidence>
<gene>
    <name evidence="1" type="ORF">ACE1CI_05200</name>
</gene>
<dbReference type="EMBL" id="JBHFNR010000031">
    <property type="protein sequence ID" value="MFB2892325.1"/>
    <property type="molecule type" value="Genomic_DNA"/>
</dbReference>
<proteinExistence type="predicted"/>
<comment type="caution">
    <text evidence="1">The sequence shown here is derived from an EMBL/GenBank/DDBJ whole genome shotgun (WGS) entry which is preliminary data.</text>
</comment>
<keyword evidence="2" id="KW-1185">Reference proteome</keyword>